<protein>
    <recommendedName>
        <fullName evidence="1">Methyltransferase FkbM domain-containing protein</fullName>
    </recommendedName>
</protein>
<dbReference type="RefSeq" id="WP_218267451.1">
    <property type="nucleotide sequence ID" value="NZ_CP077717.1"/>
</dbReference>
<dbReference type="KEGG" id="sshi:J5U23_01555"/>
<evidence type="ECO:0000313" key="3">
    <source>
        <dbReference type="Proteomes" id="UP000694018"/>
    </source>
</evidence>
<dbReference type="PANTHER" id="PTHR34203:SF15">
    <property type="entry name" value="SLL1173 PROTEIN"/>
    <property type="match status" value="1"/>
</dbReference>
<dbReference type="InterPro" id="IPR006342">
    <property type="entry name" value="FkbM_mtfrase"/>
</dbReference>
<gene>
    <name evidence="2" type="ORF">J5U23_01555</name>
</gene>
<reference evidence="2" key="1">
    <citation type="journal article" date="2021" name="Environ. Microbiol.">
        <title>New insights into the diversity and evolution of the archaeal mobilome from three complete genomes of Saccharolobus shibatae.</title>
        <authorList>
            <person name="Medvedeva S."/>
            <person name="Brandt D."/>
            <person name="Cvirkaite-Krupovic V."/>
            <person name="Liu Y."/>
            <person name="Severinov K."/>
            <person name="Ishino S."/>
            <person name="Ishino Y."/>
            <person name="Prangishvili D."/>
            <person name="Kalinowski J."/>
            <person name="Krupovic M."/>
        </authorList>
    </citation>
    <scope>NUCLEOTIDE SEQUENCE</scope>
    <source>
        <strain evidence="2">B12</strain>
    </source>
</reference>
<dbReference type="EMBL" id="CP077717">
    <property type="protein sequence ID" value="QXJ28686.1"/>
    <property type="molecule type" value="Genomic_DNA"/>
</dbReference>
<feature type="domain" description="Methyltransferase FkbM" evidence="1">
    <location>
        <begin position="84"/>
        <end position="227"/>
    </location>
</feature>
<proteinExistence type="predicted"/>
<dbReference type="OrthoDB" id="40095at2157"/>
<dbReference type="InterPro" id="IPR052514">
    <property type="entry name" value="SAM-dependent_MTase"/>
</dbReference>
<evidence type="ECO:0000313" key="2">
    <source>
        <dbReference type="EMBL" id="QXJ28686.1"/>
    </source>
</evidence>
<dbReference type="NCBIfam" id="TIGR01444">
    <property type="entry name" value="fkbM_fam"/>
    <property type="match status" value="1"/>
</dbReference>
<sequence>MYLKEYLKVRPLSFSDTYKILKFFIKNKKEIKEDDKNFIKVKYNGLVWNLRYSMFDFDLGIVVGSHEKEVLKWVNFNEIETFIDAGAYIGTYTLRAALNGKVYAFEPNPYSFEILKNNIKANNLEDKVILYNGALSDKNGEVKLCIGNVGSSLVFNECKNSLTVKSITLDSLNVSTVDMIKIDVEGSELNVINGGLKTLNNTRSILAETKDINFKEIDRILRDKGFVMRRRTNTNDYTIYTLYEKRN</sequence>
<dbReference type="GeneID" id="65563121"/>
<accession>A0A8F5BNU4</accession>
<organism evidence="2 3">
    <name type="scientific">Saccharolobus shibatae (strain ATCC 51178 / DSM 5389 / JCM 8931 / NBRC 15437 / B12)</name>
    <name type="common">Sulfolobus shibatae</name>
    <dbReference type="NCBI Taxonomy" id="523848"/>
    <lineage>
        <taxon>Archaea</taxon>
        <taxon>Thermoproteota</taxon>
        <taxon>Thermoprotei</taxon>
        <taxon>Sulfolobales</taxon>
        <taxon>Sulfolobaceae</taxon>
        <taxon>Saccharolobus</taxon>
    </lineage>
</organism>
<dbReference type="PANTHER" id="PTHR34203">
    <property type="entry name" value="METHYLTRANSFERASE, FKBM FAMILY PROTEIN"/>
    <property type="match status" value="1"/>
</dbReference>
<dbReference type="Pfam" id="PF05050">
    <property type="entry name" value="Methyltransf_21"/>
    <property type="match status" value="1"/>
</dbReference>
<evidence type="ECO:0000259" key="1">
    <source>
        <dbReference type="Pfam" id="PF05050"/>
    </source>
</evidence>
<dbReference type="AlphaFoldDB" id="A0A8F5BNU4"/>
<name>A0A8F5BNU4_SACSH</name>
<dbReference type="Proteomes" id="UP000694018">
    <property type="component" value="Chromosome"/>
</dbReference>